<dbReference type="AlphaFoldDB" id="A0A0R1UUY8"/>
<accession>A0A0R1UUY8</accession>
<name>A0A0R1UUY8_9LACO</name>
<dbReference type="PATRIC" id="fig|1423801.4.peg.1993"/>
<sequence>MTVLDEILNSPDIPIGTKLKVESLDKLGKEALNAYYDENSDFYRHARTEALIKKFYANPEEITYLYHYTSYETLKKIVSGQKFFLGSIHHMNDVQEMTYTLQLLEKEFMQLDAPQTLLNELKAMKNKLPWDVYIWCFSENDHSQSLSNYGEIALGLKNQNVMNTLATRFSGGAETLDDFSPGNAYVFPLKVEYNLQTQTEYIKPIAKVWVSAYKNLCKDPEDMKSLILDCVQAVYLCSLCFKSRYLRQEEEIRYLVIKINGNHDLNPDFYLNHKPFVSCELKPAILDKVILSKKIATKLDEIRDFLHDNKFDSTKIESTKLPY</sequence>
<dbReference type="RefSeq" id="WP_054755708.1">
    <property type="nucleotide sequence ID" value="NZ_AZFQ01000054.1"/>
</dbReference>
<comment type="caution">
    <text evidence="1">The sequence shown here is derived from an EMBL/GenBank/DDBJ whole genome shotgun (WGS) entry which is preliminary data.</text>
</comment>
<evidence type="ECO:0000313" key="1">
    <source>
        <dbReference type="EMBL" id="KRL97004.1"/>
    </source>
</evidence>
<keyword evidence="2" id="KW-1185">Reference proteome</keyword>
<evidence type="ECO:0000313" key="2">
    <source>
        <dbReference type="Proteomes" id="UP000051166"/>
    </source>
</evidence>
<dbReference type="EMBL" id="AZFQ01000054">
    <property type="protein sequence ID" value="KRL97004.1"/>
    <property type="molecule type" value="Genomic_DNA"/>
</dbReference>
<proteinExistence type="predicted"/>
<dbReference type="GeneID" id="98309175"/>
<reference evidence="1 2" key="1">
    <citation type="journal article" date="2015" name="Genome Announc.">
        <title>Expanding the biotechnology potential of lactobacilli through comparative genomics of 213 strains and associated genera.</title>
        <authorList>
            <person name="Sun Z."/>
            <person name="Harris H.M."/>
            <person name="McCann A."/>
            <person name="Guo C."/>
            <person name="Argimon S."/>
            <person name="Zhang W."/>
            <person name="Yang X."/>
            <person name="Jeffery I.B."/>
            <person name="Cooney J.C."/>
            <person name="Kagawa T.F."/>
            <person name="Liu W."/>
            <person name="Song Y."/>
            <person name="Salvetti E."/>
            <person name="Wrobel A."/>
            <person name="Rasinkangas P."/>
            <person name="Parkhill J."/>
            <person name="Rea M.C."/>
            <person name="O'Sullivan O."/>
            <person name="Ritari J."/>
            <person name="Douillard F.P."/>
            <person name="Paul Ross R."/>
            <person name="Yang R."/>
            <person name="Briner A.E."/>
            <person name="Felis G.E."/>
            <person name="de Vos W.M."/>
            <person name="Barrangou R."/>
            <person name="Klaenhammer T.R."/>
            <person name="Caufield P.W."/>
            <person name="Cui Y."/>
            <person name="Zhang H."/>
            <person name="O'Toole P.W."/>
        </authorList>
    </citation>
    <scope>NUCLEOTIDE SEQUENCE [LARGE SCALE GENOMIC DNA]</scope>
    <source>
        <strain evidence="1 2">DSM 16230</strain>
    </source>
</reference>
<dbReference type="OrthoDB" id="2991268at2"/>
<dbReference type="Proteomes" id="UP000051166">
    <property type="component" value="Unassembled WGS sequence"/>
</dbReference>
<gene>
    <name evidence="1" type="ORF">FD50_GL001950</name>
</gene>
<protein>
    <submittedName>
        <fullName evidence="1">Uncharacterized protein</fullName>
    </submittedName>
</protein>
<organism evidence="1 2">
    <name type="scientific">Liquorilactobacillus satsumensis DSM 16230 = JCM 12392</name>
    <dbReference type="NCBI Taxonomy" id="1423801"/>
    <lineage>
        <taxon>Bacteria</taxon>
        <taxon>Bacillati</taxon>
        <taxon>Bacillota</taxon>
        <taxon>Bacilli</taxon>
        <taxon>Lactobacillales</taxon>
        <taxon>Lactobacillaceae</taxon>
        <taxon>Liquorilactobacillus</taxon>
    </lineage>
</organism>